<evidence type="ECO:0000256" key="9">
    <source>
        <dbReference type="HAMAP-Rule" id="MF_00422"/>
    </source>
</evidence>
<dbReference type="InterPro" id="IPR005807">
    <property type="entry name" value="SecE_bac"/>
</dbReference>
<keyword evidence="5 9" id="KW-0653">Protein transport</keyword>
<evidence type="ECO:0000256" key="8">
    <source>
        <dbReference type="ARBA" id="ARBA00023136"/>
    </source>
</evidence>
<evidence type="ECO:0000256" key="5">
    <source>
        <dbReference type="ARBA" id="ARBA00022927"/>
    </source>
</evidence>
<dbReference type="InterPro" id="IPR001901">
    <property type="entry name" value="Translocase_SecE/Sec61-g"/>
</dbReference>
<proteinExistence type="inferred from homology"/>
<feature type="compositionally biased region" description="Basic and acidic residues" evidence="10">
    <location>
        <begin position="14"/>
        <end position="33"/>
    </location>
</feature>
<feature type="region of interest" description="Disordered" evidence="10">
    <location>
        <begin position="1"/>
        <end position="38"/>
    </location>
</feature>
<dbReference type="GO" id="GO:0005886">
    <property type="term" value="C:plasma membrane"/>
    <property type="evidence" value="ECO:0007669"/>
    <property type="project" value="UniProtKB-SubCell"/>
</dbReference>
<evidence type="ECO:0000313" key="11">
    <source>
        <dbReference type="EMBL" id="RJE82428.1"/>
    </source>
</evidence>
<dbReference type="GO" id="GO:0043952">
    <property type="term" value="P:protein transport by the Sec complex"/>
    <property type="evidence" value="ECO:0007669"/>
    <property type="project" value="UniProtKB-UniRule"/>
</dbReference>
<name>A0A418SNA5_9RHOB</name>
<keyword evidence="12" id="KW-1185">Reference proteome</keyword>
<dbReference type="GO" id="GO:0006605">
    <property type="term" value="P:protein targeting"/>
    <property type="evidence" value="ECO:0007669"/>
    <property type="project" value="UniProtKB-UniRule"/>
</dbReference>
<dbReference type="PANTHER" id="PTHR33910">
    <property type="entry name" value="PROTEIN TRANSLOCASE SUBUNIT SECE"/>
    <property type="match status" value="1"/>
</dbReference>
<gene>
    <name evidence="9 11" type="primary">secE</name>
    <name evidence="11" type="ORF">D3P04_20075</name>
</gene>
<comment type="subcellular location">
    <subcellularLocation>
        <location evidence="9">Cell membrane</location>
        <topology evidence="9">Single-pass membrane protein</topology>
    </subcellularLocation>
    <subcellularLocation>
        <location evidence="1">Membrane</location>
    </subcellularLocation>
</comment>
<evidence type="ECO:0000256" key="1">
    <source>
        <dbReference type="ARBA" id="ARBA00004370"/>
    </source>
</evidence>
<dbReference type="GO" id="GO:0008320">
    <property type="term" value="F:protein transmembrane transporter activity"/>
    <property type="evidence" value="ECO:0007669"/>
    <property type="project" value="UniProtKB-UniRule"/>
</dbReference>
<evidence type="ECO:0000313" key="12">
    <source>
        <dbReference type="Proteomes" id="UP000284202"/>
    </source>
</evidence>
<sequence length="112" mass="12343">MRASPSQSPNHRPFLRECDPIPRSDVTGLKERSSLATSPSAYTKEPIVATNPVKFITQVRAEGAKITWPTRREVVTTTIMVLIMAALTSLFFFLVDLVIRTGLTEGLKLISG</sequence>
<evidence type="ECO:0000256" key="4">
    <source>
        <dbReference type="ARBA" id="ARBA00022692"/>
    </source>
</evidence>
<comment type="function">
    <text evidence="9">Essential subunit of the Sec protein translocation channel SecYEG. Clamps together the 2 halves of SecY. May contact the channel plug during translocation.</text>
</comment>
<dbReference type="HAMAP" id="MF_00422">
    <property type="entry name" value="SecE"/>
    <property type="match status" value="1"/>
</dbReference>
<dbReference type="EMBL" id="QZCG01000016">
    <property type="protein sequence ID" value="RJE82428.1"/>
    <property type="molecule type" value="Genomic_DNA"/>
</dbReference>
<keyword evidence="4 9" id="KW-0812">Transmembrane</keyword>
<reference evidence="12" key="1">
    <citation type="submission" date="2018-09" db="EMBL/GenBank/DDBJ databases">
        <title>Acidovorax cavernicola nov. sp. isolated from Gruta de las Maravillas (Aracena, Spain).</title>
        <authorList>
            <person name="Jurado V."/>
            <person name="Gutierrez-Patricio S."/>
            <person name="Gonzalez-Pimentel J.L."/>
            <person name="Miller A.Z."/>
            <person name="Laiz L."/>
            <person name="Saiz-Jimenez C."/>
        </authorList>
    </citation>
    <scope>NUCLEOTIDE SEQUENCE [LARGE SCALE GENOMIC DNA]</scope>
    <source>
        <strain evidence="12">1011MAR3C25</strain>
    </source>
</reference>
<evidence type="ECO:0000256" key="3">
    <source>
        <dbReference type="ARBA" id="ARBA00022475"/>
    </source>
</evidence>
<accession>A0A418SNA5</accession>
<dbReference type="Proteomes" id="UP000284202">
    <property type="component" value="Unassembled WGS sequence"/>
</dbReference>
<evidence type="ECO:0000256" key="7">
    <source>
        <dbReference type="ARBA" id="ARBA00023010"/>
    </source>
</evidence>
<feature type="transmembrane region" description="Helical" evidence="9">
    <location>
        <begin position="79"/>
        <end position="99"/>
    </location>
</feature>
<evidence type="ECO:0000256" key="10">
    <source>
        <dbReference type="SAM" id="MobiDB-lite"/>
    </source>
</evidence>
<dbReference type="PANTHER" id="PTHR33910:SF1">
    <property type="entry name" value="PROTEIN TRANSLOCASE SUBUNIT SECE"/>
    <property type="match status" value="1"/>
</dbReference>
<dbReference type="NCBIfam" id="TIGR00964">
    <property type="entry name" value="secE_bact"/>
    <property type="match status" value="1"/>
</dbReference>
<dbReference type="GO" id="GO:0009306">
    <property type="term" value="P:protein secretion"/>
    <property type="evidence" value="ECO:0007669"/>
    <property type="project" value="UniProtKB-UniRule"/>
</dbReference>
<comment type="subunit">
    <text evidence="9">Component of the Sec protein translocase complex. Heterotrimer consisting of SecY, SecE and SecG subunits. The heterotrimers can form oligomers, although 1 heterotrimer is thought to be able to translocate proteins. Interacts with the ribosome. Interacts with SecDF, and other proteins may be involved. Interacts with SecA.</text>
</comment>
<dbReference type="AlphaFoldDB" id="A0A418SNA5"/>
<dbReference type="Pfam" id="PF00584">
    <property type="entry name" value="SecE"/>
    <property type="match status" value="1"/>
</dbReference>
<keyword evidence="6 9" id="KW-1133">Transmembrane helix</keyword>
<evidence type="ECO:0000256" key="6">
    <source>
        <dbReference type="ARBA" id="ARBA00022989"/>
    </source>
</evidence>
<keyword evidence="2 9" id="KW-0813">Transport</keyword>
<dbReference type="GO" id="GO:0065002">
    <property type="term" value="P:intracellular protein transmembrane transport"/>
    <property type="evidence" value="ECO:0007669"/>
    <property type="project" value="UniProtKB-UniRule"/>
</dbReference>
<dbReference type="InterPro" id="IPR038379">
    <property type="entry name" value="SecE_sf"/>
</dbReference>
<keyword evidence="7 9" id="KW-0811">Translocation</keyword>
<evidence type="ECO:0000256" key="2">
    <source>
        <dbReference type="ARBA" id="ARBA00022448"/>
    </source>
</evidence>
<dbReference type="OrthoDB" id="9812738at2"/>
<keyword evidence="8 9" id="KW-0472">Membrane</keyword>
<feature type="compositionally biased region" description="Polar residues" evidence="10">
    <location>
        <begin position="1"/>
        <end position="10"/>
    </location>
</feature>
<dbReference type="Gene3D" id="1.20.5.1030">
    <property type="entry name" value="Preprotein translocase secy subunit"/>
    <property type="match status" value="1"/>
</dbReference>
<comment type="similarity">
    <text evidence="9">Belongs to the SecE/SEC61-gamma family.</text>
</comment>
<keyword evidence="3 9" id="KW-1003">Cell membrane</keyword>
<comment type="caution">
    <text evidence="11">The sequence shown here is derived from an EMBL/GenBank/DDBJ whole genome shotgun (WGS) entry which is preliminary data.</text>
</comment>
<organism evidence="11 12">
    <name type="scientific">Paracoccus onubensis</name>
    <dbReference type="NCBI Taxonomy" id="1675788"/>
    <lineage>
        <taxon>Bacteria</taxon>
        <taxon>Pseudomonadati</taxon>
        <taxon>Pseudomonadota</taxon>
        <taxon>Alphaproteobacteria</taxon>
        <taxon>Rhodobacterales</taxon>
        <taxon>Paracoccaceae</taxon>
        <taxon>Paracoccus</taxon>
    </lineage>
</organism>
<protein>
    <recommendedName>
        <fullName evidence="9">Protein translocase subunit SecE</fullName>
    </recommendedName>
</protein>